<keyword evidence="2" id="KW-1185">Reference proteome</keyword>
<evidence type="ECO:0000313" key="2">
    <source>
        <dbReference type="Proteomes" id="UP000005237"/>
    </source>
</evidence>
<reference evidence="1" key="2">
    <citation type="submission" date="2022-06" db="UniProtKB">
        <authorList>
            <consortium name="EnsemblMetazoa"/>
        </authorList>
    </citation>
    <scope>IDENTIFICATION</scope>
    <source>
        <strain evidence="1">DF5081</strain>
    </source>
</reference>
<dbReference type="AlphaFoldDB" id="A0A8R1IMN2"/>
<sequence>MYGRDLRSPLEMDGADAVGINYADMDEYKHLLTHELLKTQKIVKEHAMGEHEKYKRLFYEKHRTATRKYIAPGSRVLVEIPAEKLGAKCPKLMQEAECPKHLSWKKYKQQRGEESDNYLMDNENAYSTVIQL</sequence>
<dbReference type="Proteomes" id="UP000005237">
    <property type="component" value="Unassembled WGS sequence"/>
</dbReference>
<organism evidence="1 2">
    <name type="scientific">Caenorhabditis japonica</name>
    <dbReference type="NCBI Taxonomy" id="281687"/>
    <lineage>
        <taxon>Eukaryota</taxon>
        <taxon>Metazoa</taxon>
        <taxon>Ecdysozoa</taxon>
        <taxon>Nematoda</taxon>
        <taxon>Chromadorea</taxon>
        <taxon>Rhabditida</taxon>
        <taxon>Rhabditina</taxon>
        <taxon>Rhabditomorpha</taxon>
        <taxon>Rhabditoidea</taxon>
        <taxon>Rhabditidae</taxon>
        <taxon>Peloderinae</taxon>
        <taxon>Caenorhabditis</taxon>
    </lineage>
</organism>
<reference evidence="2" key="1">
    <citation type="submission" date="2010-08" db="EMBL/GenBank/DDBJ databases">
        <authorList>
            <consortium name="Caenorhabditis japonica Sequencing Consortium"/>
            <person name="Wilson R.K."/>
        </authorList>
    </citation>
    <scope>NUCLEOTIDE SEQUENCE [LARGE SCALE GENOMIC DNA]</scope>
    <source>
        <strain evidence="2">DF5081</strain>
    </source>
</reference>
<evidence type="ECO:0000313" key="1">
    <source>
        <dbReference type="EnsemblMetazoa" id="CJA33375b.1"/>
    </source>
</evidence>
<protein>
    <submittedName>
        <fullName evidence="1">Uncharacterized protein</fullName>
    </submittedName>
</protein>
<proteinExistence type="predicted"/>
<dbReference type="EnsemblMetazoa" id="CJA33375b.1">
    <property type="protein sequence ID" value="CJA33375b.1"/>
    <property type="gene ID" value="WBGene00209222"/>
</dbReference>
<name>A0A8R1IMN2_CAEJA</name>
<accession>A0A8R1IMN2</accession>